<proteinExistence type="predicted"/>
<comment type="caution">
    <text evidence="1">The sequence shown here is derived from an EMBL/GenBank/DDBJ whole genome shotgun (WGS) entry which is preliminary data.</text>
</comment>
<dbReference type="AlphaFoldDB" id="A0A2G2XWL2"/>
<evidence type="ECO:0000313" key="1">
    <source>
        <dbReference type="EMBL" id="PHT61894.1"/>
    </source>
</evidence>
<dbReference type="Proteomes" id="UP000222542">
    <property type="component" value="Unassembled WGS sequence"/>
</dbReference>
<sequence>MFPKVVQDNAQPNISDELLENARIISQESALGSQGAPSYRVFSMKGLEEVTEKFDKSALLGEGSIGQVPMATGSVDVLERIASQLFTTSHEQQFNEEEIQVVSYPNKLFADMKSEPLSDASVPNMDVVINAPISGGISLMPPSLSQVDTSIFQQLPEEFLAKLKYELLCNSKIAIIQLGFCILTLTELQCKLLDTPNEQLCPRVSGGMPRSQPMLVPLQPFGEHTQAQTVEIEGTILQVGH</sequence>
<evidence type="ECO:0000313" key="2">
    <source>
        <dbReference type="Proteomes" id="UP000222542"/>
    </source>
</evidence>
<organism evidence="1 2">
    <name type="scientific">Capsicum annuum</name>
    <name type="common">Capsicum pepper</name>
    <dbReference type="NCBI Taxonomy" id="4072"/>
    <lineage>
        <taxon>Eukaryota</taxon>
        <taxon>Viridiplantae</taxon>
        <taxon>Streptophyta</taxon>
        <taxon>Embryophyta</taxon>
        <taxon>Tracheophyta</taxon>
        <taxon>Spermatophyta</taxon>
        <taxon>Magnoliopsida</taxon>
        <taxon>eudicotyledons</taxon>
        <taxon>Gunneridae</taxon>
        <taxon>Pentapetalae</taxon>
        <taxon>asterids</taxon>
        <taxon>lamiids</taxon>
        <taxon>Solanales</taxon>
        <taxon>Solanaceae</taxon>
        <taxon>Solanoideae</taxon>
        <taxon>Capsiceae</taxon>
        <taxon>Capsicum</taxon>
    </lineage>
</organism>
<reference evidence="1 2" key="2">
    <citation type="journal article" date="2017" name="Genome Biol.">
        <title>New reference genome sequences of hot pepper reveal the massive evolution of plant disease-resistance genes by retroduplication.</title>
        <authorList>
            <person name="Kim S."/>
            <person name="Park J."/>
            <person name="Yeom S.I."/>
            <person name="Kim Y.M."/>
            <person name="Seo E."/>
            <person name="Kim K.T."/>
            <person name="Kim M.S."/>
            <person name="Lee J.M."/>
            <person name="Cheong K."/>
            <person name="Shin H.S."/>
            <person name="Kim S.B."/>
            <person name="Han K."/>
            <person name="Lee J."/>
            <person name="Park M."/>
            <person name="Lee H.A."/>
            <person name="Lee H.Y."/>
            <person name="Lee Y."/>
            <person name="Oh S."/>
            <person name="Lee J.H."/>
            <person name="Choi E."/>
            <person name="Choi E."/>
            <person name="Lee S.E."/>
            <person name="Jeon J."/>
            <person name="Kim H."/>
            <person name="Choi G."/>
            <person name="Song H."/>
            <person name="Lee J."/>
            <person name="Lee S.C."/>
            <person name="Kwon J.K."/>
            <person name="Lee H.Y."/>
            <person name="Koo N."/>
            <person name="Hong Y."/>
            <person name="Kim R.W."/>
            <person name="Kang W.H."/>
            <person name="Huh J.H."/>
            <person name="Kang B.C."/>
            <person name="Yang T.J."/>
            <person name="Lee Y.H."/>
            <person name="Bennetzen J.L."/>
            <person name="Choi D."/>
        </authorList>
    </citation>
    <scope>NUCLEOTIDE SEQUENCE [LARGE SCALE GENOMIC DNA]</scope>
    <source>
        <strain evidence="2">cv. CM334</strain>
    </source>
</reference>
<reference evidence="1 2" key="1">
    <citation type="journal article" date="2014" name="Nat. Genet.">
        <title>Genome sequence of the hot pepper provides insights into the evolution of pungency in Capsicum species.</title>
        <authorList>
            <person name="Kim S."/>
            <person name="Park M."/>
            <person name="Yeom S.I."/>
            <person name="Kim Y.M."/>
            <person name="Lee J.M."/>
            <person name="Lee H.A."/>
            <person name="Seo E."/>
            <person name="Choi J."/>
            <person name="Cheong K."/>
            <person name="Kim K.T."/>
            <person name="Jung K."/>
            <person name="Lee G.W."/>
            <person name="Oh S.K."/>
            <person name="Bae C."/>
            <person name="Kim S.B."/>
            <person name="Lee H.Y."/>
            <person name="Kim S.Y."/>
            <person name="Kim M.S."/>
            <person name="Kang B.C."/>
            <person name="Jo Y.D."/>
            <person name="Yang H.B."/>
            <person name="Jeong H.J."/>
            <person name="Kang W.H."/>
            <person name="Kwon J.K."/>
            <person name="Shin C."/>
            <person name="Lim J.Y."/>
            <person name="Park J.H."/>
            <person name="Huh J.H."/>
            <person name="Kim J.S."/>
            <person name="Kim B.D."/>
            <person name="Cohen O."/>
            <person name="Paran I."/>
            <person name="Suh M.C."/>
            <person name="Lee S.B."/>
            <person name="Kim Y.K."/>
            <person name="Shin Y."/>
            <person name="Noh S.J."/>
            <person name="Park J."/>
            <person name="Seo Y.S."/>
            <person name="Kwon S.Y."/>
            <person name="Kim H.A."/>
            <person name="Park J.M."/>
            <person name="Kim H.J."/>
            <person name="Choi S.B."/>
            <person name="Bosland P.W."/>
            <person name="Reeves G."/>
            <person name="Jo S.H."/>
            <person name="Lee B.W."/>
            <person name="Cho H.T."/>
            <person name="Choi H.S."/>
            <person name="Lee M.S."/>
            <person name="Yu Y."/>
            <person name="Do Choi Y."/>
            <person name="Park B.S."/>
            <person name="van Deynze A."/>
            <person name="Ashrafi H."/>
            <person name="Hill T."/>
            <person name="Kim W.T."/>
            <person name="Pai H.S."/>
            <person name="Ahn H.K."/>
            <person name="Yeam I."/>
            <person name="Giovannoni J.J."/>
            <person name="Rose J.K."/>
            <person name="Sorensen I."/>
            <person name="Lee S.J."/>
            <person name="Kim R.W."/>
            <person name="Choi I.Y."/>
            <person name="Choi B.S."/>
            <person name="Lim J.S."/>
            <person name="Lee Y.H."/>
            <person name="Choi D."/>
        </authorList>
    </citation>
    <scope>NUCLEOTIDE SEQUENCE [LARGE SCALE GENOMIC DNA]</scope>
    <source>
        <strain evidence="2">cv. CM334</strain>
    </source>
</reference>
<name>A0A2G2XWL2_CAPAN</name>
<accession>A0A2G2XWL2</accession>
<keyword evidence="2" id="KW-1185">Reference proteome</keyword>
<dbReference type="EMBL" id="AYRZ02000110">
    <property type="protein sequence ID" value="PHT61894.1"/>
    <property type="molecule type" value="Genomic_DNA"/>
</dbReference>
<gene>
    <name evidence="1" type="ORF">T459_34257</name>
</gene>
<dbReference type="Gramene" id="PHT61894">
    <property type="protein sequence ID" value="PHT61894"/>
    <property type="gene ID" value="T459_34257"/>
</dbReference>
<dbReference type="STRING" id="4072.A0A2G2XWL2"/>
<protein>
    <submittedName>
        <fullName evidence="1">Uncharacterized protein</fullName>
    </submittedName>
</protein>